<evidence type="ECO:0000313" key="11">
    <source>
        <dbReference type="EMBL" id="MCO7544765.1"/>
    </source>
</evidence>
<evidence type="ECO:0000259" key="9">
    <source>
        <dbReference type="Pfam" id="PF21082"/>
    </source>
</evidence>
<dbReference type="InterPro" id="IPR006685">
    <property type="entry name" value="MscS_channel_2nd"/>
</dbReference>
<evidence type="ECO:0000256" key="6">
    <source>
        <dbReference type="ARBA" id="ARBA00023136"/>
    </source>
</evidence>
<evidence type="ECO:0000259" key="8">
    <source>
        <dbReference type="Pfam" id="PF00924"/>
    </source>
</evidence>
<dbReference type="InterPro" id="IPR010920">
    <property type="entry name" value="LSM_dom_sf"/>
</dbReference>
<feature type="domain" description="Mechanosensitive ion channel MscS C-terminal" evidence="9">
    <location>
        <begin position="248"/>
        <end position="327"/>
    </location>
</feature>
<evidence type="ECO:0000259" key="10">
    <source>
        <dbReference type="Pfam" id="PF21088"/>
    </source>
</evidence>
<comment type="similarity">
    <text evidence="2">Belongs to the MscS (TC 1.A.23) family.</text>
</comment>
<evidence type="ECO:0000256" key="5">
    <source>
        <dbReference type="ARBA" id="ARBA00022989"/>
    </source>
</evidence>
<protein>
    <submittedName>
        <fullName evidence="11">Mechanosensitive ion channel family protein</fullName>
    </submittedName>
</protein>
<organism evidence="11 12">
    <name type="scientific">Stutzerimonas nitrititolerans</name>
    <dbReference type="NCBI Taxonomy" id="2482751"/>
    <lineage>
        <taxon>Bacteria</taxon>
        <taxon>Pseudomonadati</taxon>
        <taxon>Pseudomonadota</taxon>
        <taxon>Gammaproteobacteria</taxon>
        <taxon>Pseudomonadales</taxon>
        <taxon>Pseudomonadaceae</taxon>
        <taxon>Stutzerimonas</taxon>
    </lineage>
</organism>
<reference evidence="11" key="1">
    <citation type="submission" date="2022-06" db="EMBL/GenBank/DDBJ databases">
        <title>Detection of beta-lactamases in bacteria of animal origin.</title>
        <authorList>
            <person name="Mlynarcik P."/>
            <person name="Zdarska V."/>
            <person name="Chudobova H."/>
            <person name="Prochazkova P."/>
            <person name="Hricova K."/>
            <person name="Mezerova K."/>
            <person name="Bardon J."/>
            <person name="Dolejska M."/>
            <person name="Sukkar I."/>
            <person name="Kolar M."/>
        </authorList>
    </citation>
    <scope>NUCLEOTIDE SEQUENCE</scope>
    <source>
        <strain evidence="11">S 300-3</strain>
    </source>
</reference>
<dbReference type="EMBL" id="JAMYBS010000007">
    <property type="protein sequence ID" value="MCO7544765.1"/>
    <property type="molecule type" value="Genomic_DNA"/>
</dbReference>
<dbReference type="Pfam" id="PF21082">
    <property type="entry name" value="MS_channel_3rd"/>
    <property type="match status" value="1"/>
</dbReference>
<evidence type="ECO:0000256" key="3">
    <source>
        <dbReference type="ARBA" id="ARBA00022475"/>
    </source>
</evidence>
<comment type="caution">
    <text evidence="11">The sequence shown here is derived from an EMBL/GenBank/DDBJ whole genome shotgun (WGS) entry which is preliminary data.</text>
</comment>
<feature type="transmembrane region" description="Helical" evidence="7">
    <location>
        <begin position="12"/>
        <end position="37"/>
    </location>
</feature>
<dbReference type="PANTHER" id="PTHR30566">
    <property type="entry name" value="YNAI-RELATED MECHANOSENSITIVE ION CHANNEL"/>
    <property type="match status" value="1"/>
</dbReference>
<dbReference type="AlphaFoldDB" id="A0AA42BDN6"/>
<feature type="domain" description="Mechanosensitive ion channel transmembrane helices 2/3" evidence="10">
    <location>
        <begin position="135"/>
        <end position="174"/>
    </location>
</feature>
<dbReference type="InterPro" id="IPR011014">
    <property type="entry name" value="MscS_channel_TM-2"/>
</dbReference>
<evidence type="ECO:0000256" key="7">
    <source>
        <dbReference type="SAM" id="Phobius"/>
    </source>
</evidence>
<dbReference type="Gene3D" id="2.30.30.60">
    <property type="match status" value="1"/>
</dbReference>
<dbReference type="GO" id="GO:0008381">
    <property type="term" value="F:mechanosensitive monoatomic ion channel activity"/>
    <property type="evidence" value="ECO:0007669"/>
    <property type="project" value="UniProtKB-ARBA"/>
</dbReference>
<dbReference type="Pfam" id="PF21088">
    <property type="entry name" value="MS_channel_1st"/>
    <property type="match status" value="1"/>
</dbReference>
<dbReference type="SUPFAM" id="SSF82689">
    <property type="entry name" value="Mechanosensitive channel protein MscS (YggB), C-terminal domain"/>
    <property type="match status" value="1"/>
</dbReference>
<dbReference type="InterPro" id="IPR049142">
    <property type="entry name" value="MS_channel_1st"/>
</dbReference>
<feature type="transmembrane region" description="Helical" evidence="7">
    <location>
        <begin position="91"/>
        <end position="113"/>
    </location>
</feature>
<dbReference type="Gene3D" id="3.30.70.100">
    <property type="match status" value="1"/>
</dbReference>
<keyword evidence="3" id="KW-1003">Cell membrane</keyword>
<dbReference type="SUPFAM" id="SSF82861">
    <property type="entry name" value="Mechanosensitive channel protein MscS (YggB), transmembrane region"/>
    <property type="match status" value="1"/>
</dbReference>
<dbReference type="InterPro" id="IPR049278">
    <property type="entry name" value="MS_channel_C"/>
</dbReference>
<dbReference type="PANTHER" id="PTHR30566:SF25">
    <property type="entry name" value="INNER MEMBRANE PROTEIN"/>
    <property type="match status" value="1"/>
</dbReference>
<evidence type="ECO:0000256" key="1">
    <source>
        <dbReference type="ARBA" id="ARBA00004651"/>
    </source>
</evidence>
<evidence type="ECO:0000256" key="2">
    <source>
        <dbReference type="ARBA" id="ARBA00008017"/>
    </source>
</evidence>
<dbReference type="InterPro" id="IPR023408">
    <property type="entry name" value="MscS_beta-dom_sf"/>
</dbReference>
<dbReference type="Pfam" id="PF00924">
    <property type="entry name" value="MS_channel_2nd"/>
    <property type="match status" value="1"/>
</dbReference>
<dbReference type="Gene3D" id="1.10.287.1260">
    <property type="match status" value="1"/>
</dbReference>
<feature type="transmembrane region" description="Helical" evidence="7">
    <location>
        <begin position="125"/>
        <end position="149"/>
    </location>
</feature>
<feature type="domain" description="Mechanosensitive ion channel MscS" evidence="8">
    <location>
        <begin position="175"/>
        <end position="242"/>
    </location>
</feature>
<evidence type="ECO:0000313" key="12">
    <source>
        <dbReference type="Proteomes" id="UP001165292"/>
    </source>
</evidence>
<dbReference type="Proteomes" id="UP001165292">
    <property type="component" value="Unassembled WGS sequence"/>
</dbReference>
<sequence length="370" mass="41114">MNWDGLLDETLWLNIALVLGATFVSYLVLQTVLKVVTNRLRKLSKGSPSGFAGMVAEMLSRTSQLLLIAMSLLIGLKFAELPDRWESAMSHGWFIALAFQIALWLDTAVHLWMESLTRDGKARNPVTTTIIGIMLRIVVWTMMLLSILANLGVDITAMVASLGVGGIAIALAVQTLLSDIFASLSIGIDKPFEIGDFVVFGDIAGTIEHIGLKTTRIRSLSGEQVVCSNADLLSQTIHNYKRMNTRRIVFKFGISYKTPASKLREVSQLVRRIIESIEKAKFDRAHFFAFDNSQLTYEVVYIMQTADYNAYMDVQEEINLRLLEGIHELEVDFAFPIRQVEFIGGDLPEMLITQAPQEQAATPQPASPAS</sequence>
<gene>
    <name evidence="11" type="ORF">NJF43_08365</name>
</gene>
<comment type="subcellular location">
    <subcellularLocation>
        <location evidence="1">Cell membrane</location>
        <topology evidence="1">Multi-pass membrane protein</topology>
    </subcellularLocation>
</comment>
<evidence type="ECO:0000256" key="4">
    <source>
        <dbReference type="ARBA" id="ARBA00022692"/>
    </source>
</evidence>
<proteinExistence type="inferred from homology"/>
<name>A0AA42BDN6_9GAMM</name>
<keyword evidence="4 7" id="KW-0812">Transmembrane</keyword>
<keyword evidence="5 7" id="KW-1133">Transmembrane helix</keyword>
<dbReference type="InterPro" id="IPR011066">
    <property type="entry name" value="MscS_channel_C_sf"/>
</dbReference>
<accession>A0AA42BDN6</accession>
<dbReference type="SUPFAM" id="SSF50182">
    <property type="entry name" value="Sm-like ribonucleoproteins"/>
    <property type="match status" value="1"/>
</dbReference>
<dbReference type="RefSeq" id="WP_253162708.1">
    <property type="nucleotide sequence ID" value="NZ_JAMYBS010000007.1"/>
</dbReference>
<feature type="transmembrane region" description="Helical" evidence="7">
    <location>
        <begin position="155"/>
        <end position="177"/>
    </location>
</feature>
<keyword evidence="6 7" id="KW-0472">Membrane</keyword>
<dbReference type="GO" id="GO:0005886">
    <property type="term" value="C:plasma membrane"/>
    <property type="evidence" value="ECO:0007669"/>
    <property type="project" value="UniProtKB-SubCell"/>
</dbReference>